<evidence type="ECO:0000256" key="1">
    <source>
        <dbReference type="SAM" id="Phobius"/>
    </source>
</evidence>
<dbReference type="Proteomes" id="UP001217838">
    <property type="component" value="Unassembled WGS sequence"/>
</dbReference>
<keyword evidence="4" id="KW-1185">Reference proteome</keyword>
<keyword evidence="1" id="KW-1133">Transmembrane helix</keyword>
<gene>
    <name evidence="3" type="ORF">POL58_40045</name>
</gene>
<comment type="caution">
    <text evidence="3">The sequence shown here is derived from an EMBL/GenBank/DDBJ whole genome shotgun (WGS) entry which is preliminary data.</text>
</comment>
<name>A0ABT5BIS0_9BACT</name>
<keyword evidence="1" id="KW-0472">Membrane</keyword>
<dbReference type="EMBL" id="JAQNDN010000024">
    <property type="protein sequence ID" value="MDC0674007.1"/>
    <property type="molecule type" value="Genomic_DNA"/>
</dbReference>
<feature type="signal peptide" evidence="2">
    <location>
        <begin position="1"/>
        <end position="26"/>
    </location>
</feature>
<proteinExistence type="predicted"/>
<evidence type="ECO:0000256" key="2">
    <source>
        <dbReference type="SAM" id="SignalP"/>
    </source>
</evidence>
<feature type="transmembrane region" description="Helical" evidence="1">
    <location>
        <begin position="126"/>
        <end position="146"/>
    </location>
</feature>
<keyword evidence="2" id="KW-0732">Signal</keyword>
<feature type="chain" id="PRO_5045917715" evidence="2">
    <location>
        <begin position="27"/>
        <end position="254"/>
    </location>
</feature>
<evidence type="ECO:0000313" key="3">
    <source>
        <dbReference type="EMBL" id="MDC0674007.1"/>
    </source>
</evidence>
<accession>A0ABT5BIS0</accession>
<reference evidence="3 4" key="1">
    <citation type="submission" date="2022-11" db="EMBL/GenBank/DDBJ databases">
        <title>Minimal conservation of predation-associated metabolite biosynthetic gene clusters underscores biosynthetic potential of Myxococcota including descriptions for ten novel species: Archangium lansinium sp. nov., Myxococcus landrumus sp. nov., Nannocystis bai.</title>
        <authorList>
            <person name="Ahearne A."/>
            <person name="Stevens C."/>
            <person name="Dowd S."/>
        </authorList>
    </citation>
    <scope>NUCLEOTIDE SEQUENCE [LARGE SCALE GENOMIC DNA]</scope>
    <source>
        <strain evidence="3 4">NCELM</strain>
    </source>
</reference>
<feature type="transmembrane region" description="Helical" evidence="1">
    <location>
        <begin position="192"/>
        <end position="213"/>
    </location>
</feature>
<organism evidence="3 4">
    <name type="scientific">Nannocystis radixulma</name>
    <dbReference type="NCBI Taxonomy" id="2995305"/>
    <lineage>
        <taxon>Bacteria</taxon>
        <taxon>Pseudomonadati</taxon>
        <taxon>Myxococcota</taxon>
        <taxon>Polyangia</taxon>
        <taxon>Nannocystales</taxon>
        <taxon>Nannocystaceae</taxon>
        <taxon>Nannocystis</taxon>
    </lineage>
</organism>
<dbReference type="RefSeq" id="WP_272007846.1">
    <property type="nucleotide sequence ID" value="NZ_JAQNDN010000024.1"/>
</dbReference>
<protein>
    <submittedName>
        <fullName evidence="3">Uncharacterized protein</fullName>
    </submittedName>
</protein>
<evidence type="ECO:0000313" key="4">
    <source>
        <dbReference type="Proteomes" id="UP001217838"/>
    </source>
</evidence>
<keyword evidence="1" id="KW-0812">Transmembrane</keyword>
<sequence length="254" mass="26280">MFTSRIVALTTAVGLALPLVPGTAAASPYLVKLHSDAEVPAGYAPAGTHEVIVEAVPVPEAPPTPPAPLPVAEAVIVTAPVAAVPVVEPYADPSLRGPTTTTVIVAAPPAPPAVPRRPPPPPKRGLGLMIAGFSMFGTSYLLTAWAGAMSHDGHGGCNRTKYECREMGKALMVPFLGPIIAAQDTNSARETLGLFMVSGIQIATFVMGVVGAVRYSRFKRWERGLAGLPLGKSGLAVAPMPRFDGGGLGLNYRF</sequence>